<accession>A0A4S8KZA5</accession>
<keyword evidence="2" id="KW-0472">Membrane</keyword>
<keyword evidence="4" id="KW-1185">Reference proteome</keyword>
<keyword evidence="2" id="KW-1133">Transmembrane helix</keyword>
<evidence type="ECO:0000313" key="4">
    <source>
        <dbReference type="Proteomes" id="UP000297245"/>
    </source>
</evidence>
<organism evidence="3 4">
    <name type="scientific">Dendrothele bispora (strain CBS 962.96)</name>
    <dbReference type="NCBI Taxonomy" id="1314807"/>
    <lineage>
        <taxon>Eukaryota</taxon>
        <taxon>Fungi</taxon>
        <taxon>Dikarya</taxon>
        <taxon>Basidiomycota</taxon>
        <taxon>Agaricomycotina</taxon>
        <taxon>Agaricomycetes</taxon>
        <taxon>Agaricomycetidae</taxon>
        <taxon>Agaricales</taxon>
        <taxon>Agaricales incertae sedis</taxon>
        <taxon>Dendrothele</taxon>
    </lineage>
</organism>
<gene>
    <name evidence="3" type="ORF">K435DRAFT_844910</name>
</gene>
<reference evidence="3 4" key="1">
    <citation type="journal article" date="2019" name="Nat. Ecol. Evol.">
        <title>Megaphylogeny resolves global patterns of mushroom evolution.</title>
        <authorList>
            <person name="Varga T."/>
            <person name="Krizsan K."/>
            <person name="Foldi C."/>
            <person name="Dima B."/>
            <person name="Sanchez-Garcia M."/>
            <person name="Sanchez-Ramirez S."/>
            <person name="Szollosi G.J."/>
            <person name="Szarkandi J.G."/>
            <person name="Papp V."/>
            <person name="Albert L."/>
            <person name="Andreopoulos W."/>
            <person name="Angelini C."/>
            <person name="Antonin V."/>
            <person name="Barry K.W."/>
            <person name="Bougher N.L."/>
            <person name="Buchanan P."/>
            <person name="Buyck B."/>
            <person name="Bense V."/>
            <person name="Catcheside P."/>
            <person name="Chovatia M."/>
            <person name="Cooper J."/>
            <person name="Damon W."/>
            <person name="Desjardin D."/>
            <person name="Finy P."/>
            <person name="Geml J."/>
            <person name="Haridas S."/>
            <person name="Hughes K."/>
            <person name="Justo A."/>
            <person name="Karasinski D."/>
            <person name="Kautmanova I."/>
            <person name="Kiss B."/>
            <person name="Kocsube S."/>
            <person name="Kotiranta H."/>
            <person name="LaButti K.M."/>
            <person name="Lechner B.E."/>
            <person name="Liimatainen K."/>
            <person name="Lipzen A."/>
            <person name="Lukacs Z."/>
            <person name="Mihaltcheva S."/>
            <person name="Morgado L.N."/>
            <person name="Niskanen T."/>
            <person name="Noordeloos M.E."/>
            <person name="Ohm R.A."/>
            <person name="Ortiz-Santana B."/>
            <person name="Ovrebo C."/>
            <person name="Racz N."/>
            <person name="Riley R."/>
            <person name="Savchenko A."/>
            <person name="Shiryaev A."/>
            <person name="Soop K."/>
            <person name="Spirin V."/>
            <person name="Szebenyi C."/>
            <person name="Tomsovsky M."/>
            <person name="Tulloss R.E."/>
            <person name="Uehling J."/>
            <person name="Grigoriev I.V."/>
            <person name="Vagvolgyi C."/>
            <person name="Papp T."/>
            <person name="Martin F.M."/>
            <person name="Miettinen O."/>
            <person name="Hibbett D.S."/>
            <person name="Nagy L.G."/>
        </authorList>
    </citation>
    <scope>NUCLEOTIDE SEQUENCE [LARGE SCALE GENOMIC DNA]</scope>
    <source>
        <strain evidence="3 4">CBS 962.96</strain>
    </source>
</reference>
<proteinExistence type="predicted"/>
<feature type="region of interest" description="Disordered" evidence="1">
    <location>
        <begin position="224"/>
        <end position="246"/>
    </location>
</feature>
<evidence type="ECO:0000256" key="1">
    <source>
        <dbReference type="SAM" id="MobiDB-lite"/>
    </source>
</evidence>
<name>A0A4S8KZA5_DENBC</name>
<feature type="transmembrane region" description="Helical" evidence="2">
    <location>
        <begin position="168"/>
        <end position="193"/>
    </location>
</feature>
<dbReference type="AlphaFoldDB" id="A0A4S8KZA5"/>
<dbReference type="EMBL" id="ML179853">
    <property type="protein sequence ID" value="THU80978.1"/>
    <property type="molecule type" value="Genomic_DNA"/>
</dbReference>
<evidence type="ECO:0000256" key="2">
    <source>
        <dbReference type="SAM" id="Phobius"/>
    </source>
</evidence>
<keyword evidence="2" id="KW-0812">Transmembrane</keyword>
<dbReference type="Gene3D" id="2.60.120.260">
    <property type="entry name" value="Galactose-binding domain-like"/>
    <property type="match status" value="1"/>
</dbReference>
<dbReference type="Proteomes" id="UP000297245">
    <property type="component" value="Unassembled WGS sequence"/>
</dbReference>
<sequence>MTSNEWNILDDTDPRISYQGDWRKGGIKGEYQKTTHGAVNASGSSVSLNFSGTQIGINATLDPRNSNDSNPIFQVFLDGNLEVSYEPNLTSYKQLVRIFESRVLDDGEHTLLIINQVRTAKTIWLDSFSILPSDSTASTRFLSPSSTSTHLPVNTSSDTFSPKQSMSLSIGGIVGVALGVIGLILMFTLVFLWRKRTKKQTRRLKAEVIQPSTTYPYRFTTSSDIHDSPCSTDSELSSTMKSVETY</sequence>
<protein>
    <submittedName>
        <fullName evidence="3">Uncharacterized protein</fullName>
    </submittedName>
</protein>
<evidence type="ECO:0000313" key="3">
    <source>
        <dbReference type="EMBL" id="THU80978.1"/>
    </source>
</evidence>
<dbReference type="OrthoDB" id="3265734at2759"/>